<dbReference type="EMBL" id="AP012320">
    <property type="protein sequence ID" value="BAL96326.1"/>
    <property type="molecule type" value="Genomic_DNA"/>
</dbReference>
<organism evidence="1 2">
    <name type="scientific">Rubrivivax gelatinosus (strain NBRC 100245 / IL144)</name>
    <dbReference type="NCBI Taxonomy" id="983917"/>
    <lineage>
        <taxon>Bacteria</taxon>
        <taxon>Pseudomonadati</taxon>
        <taxon>Pseudomonadota</taxon>
        <taxon>Betaproteobacteria</taxon>
        <taxon>Burkholderiales</taxon>
        <taxon>Sphaerotilaceae</taxon>
        <taxon>Rubrivivax</taxon>
    </lineage>
</organism>
<dbReference type="PROSITE" id="PS51257">
    <property type="entry name" value="PROKAR_LIPOPROTEIN"/>
    <property type="match status" value="1"/>
</dbReference>
<evidence type="ECO:0000313" key="1">
    <source>
        <dbReference type="EMBL" id="BAL96326.1"/>
    </source>
</evidence>
<keyword evidence="2" id="KW-1185">Reference proteome</keyword>
<dbReference type="KEGG" id="rge:RGE_29870"/>
<name>I0HTI9_RUBGI</name>
<sequence>MQLDARLRNVVNHVFAGGGGCQKTPDVDQILYGAYQAALQPD</sequence>
<reference evidence="1 2" key="1">
    <citation type="journal article" date="2012" name="J. Bacteriol.">
        <title>Complete genome sequence of phototrophic betaproteobacterium Rubrivivax gelatinosus IL144.</title>
        <authorList>
            <person name="Nagashima S."/>
            <person name="Kamimura A."/>
            <person name="Shimizu T."/>
            <person name="Nakamura-isaki S."/>
            <person name="Aono E."/>
            <person name="Sakamoto K."/>
            <person name="Ichikawa N."/>
            <person name="Nakazawa H."/>
            <person name="Sekine M."/>
            <person name="Yamazaki S."/>
            <person name="Fujita N."/>
            <person name="Shimada K."/>
            <person name="Hanada S."/>
            <person name="Nagashima K.V.P."/>
        </authorList>
    </citation>
    <scope>NUCLEOTIDE SEQUENCE [LARGE SCALE GENOMIC DNA]</scope>
    <source>
        <strain evidence="2">NBRC 100245 / IL144</strain>
    </source>
</reference>
<dbReference type="Proteomes" id="UP000007883">
    <property type="component" value="Chromosome"/>
</dbReference>
<dbReference type="AlphaFoldDB" id="I0HTI9"/>
<gene>
    <name evidence="1" type="ordered locus">RGE_29870</name>
</gene>
<proteinExistence type="predicted"/>
<dbReference type="HOGENOM" id="CLU_3257336_0_0_4"/>
<evidence type="ECO:0000313" key="2">
    <source>
        <dbReference type="Proteomes" id="UP000007883"/>
    </source>
</evidence>
<protein>
    <submittedName>
        <fullName evidence="1">Uncharacterized protein</fullName>
    </submittedName>
</protein>
<accession>I0HTI9</accession>